<feature type="compositionally biased region" description="Polar residues" evidence="1">
    <location>
        <begin position="51"/>
        <end position="60"/>
    </location>
</feature>
<evidence type="ECO:0000256" key="1">
    <source>
        <dbReference type="SAM" id="MobiDB-lite"/>
    </source>
</evidence>
<proteinExistence type="predicted"/>
<dbReference type="EMBL" id="AP005836">
    <property type="protein sequence ID" value="BAD23635.1"/>
    <property type="molecule type" value="Genomic_DNA"/>
</dbReference>
<organism evidence="3 4">
    <name type="scientific">Oryza sativa subsp. japonica</name>
    <name type="common">Rice</name>
    <dbReference type="NCBI Taxonomy" id="39947"/>
    <lineage>
        <taxon>Eukaryota</taxon>
        <taxon>Viridiplantae</taxon>
        <taxon>Streptophyta</taxon>
        <taxon>Embryophyta</taxon>
        <taxon>Tracheophyta</taxon>
        <taxon>Spermatophyta</taxon>
        <taxon>Magnoliopsida</taxon>
        <taxon>Liliopsida</taxon>
        <taxon>Poales</taxon>
        <taxon>Poaceae</taxon>
        <taxon>BOP clade</taxon>
        <taxon>Oryzoideae</taxon>
        <taxon>Oryzeae</taxon>
        <taxon>Oryzinae</taxon>
        <taxon>Oryza</taxon>
        <taxon>Oryza sativa</taxon>
    </lineage>
</organism>
<reference evidence="4" key="3">
    <citation type="journal article" date="2005" name="Nature">
        <title>The map-based sequence of the rice genome.</title>
        <authorList>
            <consortium name="International rice genome sequencing project (IRGSP)"/>
            <person name="Matsumoto T."/>
            <person name="Wu J."/>
            <person name="Kanamori H."/>
            <person name="Katayose Y."/>
            <person name="Fujisawa M."/>
            <person name="Namiki N."/>
            <person name="Mizuno H."/>
            <person name="Yamamoto K."/>
            <person name="Antonio B.A."/>
            <person name="Baba T."/>
            <person name="Sakata K."/>
            <person name="Nagamura Y."/>
            <person name="Aoki H."/>
            <person name="Arikawa K."/>
            <person name="Arita K."/>
            <person name="Bito T."/>
            <person name="Chiden Y."/>
            <person name="Fujitsuka N."/>
            <person name="Fukunaka R."/>
            <person name="Hamada M."/>
            <person name="Harada C."/>
            <person name="Hayashi A."/>
            <person name="Hijishita S."/>
            <person name="Honda M."/>
            <person name="Hosokawa S."/>
            <person name="Ichikawa Y."/>
            <person name="Idonuma A."/>
            <person name="Iijima M."/>
            <person name="Ikeda M."/>
            <person name="Ikeno M."/>
            <person name="Ito K."/>
            <person name="Ito S."/>
            <person name="Ito T."/>
            <person name="Ito Y."/>
            <person name="Ito Y."/>
            <person name="Iwabuchi A."/>
            <person name="Kamiya K."/>
            <person name="Karasawa W."/>
            <person name="Kurita K."/>
            <person name="Katagiri S."/>
            <person name="Kikuta A."/>
            <person name="Kobayashi H."/>
            <person name="Kobayashi N."/>
            <person name="Machita K."/>
            <person name="Maehara T."/>
            <person name="Masukawa M."/>
            <person name="Mizubayashi T."/>
            <person name="Mukai Y."/>
            <person name="Nagasaki H."/>
            <person name="Nagata Y."/>
            <person name="Naito S."/>
            <person name="Nakashima M."/>
            <person name="Nakama Y."/>
            <person name="Nakamichi Y."/>
            <person name="Nakamura M."/>
            <person name="Meguro A."/>
            <person name="Negishi M."/>
            <person name="Ohta I."/>
            <person name="Ohta T."/>
            <person name="Okamoto M."/>
            <person name="Ono N."/>
            <person name="Saji S."/>
            <person name="Sakaguchi M."/>
            <person name="Sakai K."/>
            <person name="Shibata M."/>
            <person name="Shimokawa T."/>
            <person name="Song J."/>
            <person name="Takazaki Y."/>
            <person name="Terasawa K."/>
            <person name="Tsugane M."/>
            <person name="Tsuji K."/>
            <person name="Ueda S."/>
            <person name="Waki K."/>
            <person name="Yamagata H."/>
            <person name="Yamamoto M."/>
            <person name="Yamamoto S."/>
            <person name="Yamane H."/>
            <person name="Yoshiki S."/>
            <person name="Yoshihara R."/>
            <person name="Yukawa K."/>
            <person name="Zhong H."/>
            <person name="Yano M."/>
            <person name="Yuan Q."/>
            <person name="Ouyang S."/>
            <person name="Liu J."/>
            <person name="Jones K.M."/>
            <person name="Gansberger K."/>
            <person name="Moffat K."/>
            <person name="Hill J."/>
            <person name="Bera J."/>
            <person name="Fadrosh D."/>
            <person name="Jin S."/>
            <person name="Johri S."/>
            <person name="Kim M."/>
            <person name="Overton L."/>
            <person name="Reardon M."/>
            <person name="Tsitrin T."/>
            <person name="Vuong H."/>
            <person name="Weaver B."/>
            <person name="Ciecko A."/>
            <person name="Tallon L."/>
            <person name="Jackson J."/>
            <person name="Pai G."/>
            <person name="Aken S.V."/>
            <person name="Utterback T."/>
            <person name="Reidmuller S."/>
            <person name="Feldblyum T."/>
            <person name="Hsiao J."/>
            <person name="Zismann V."/>
            <person name="Iobst S."/>
            <person name="de Vazeille A.R."/>
            <person name="Buell C.R."/>
            <person name="Ying K."/>
            <person name="Li Y."/>
            <person name="Lu T."/>
            <person name="Huang Y."/>
            <person name="Zhao Q."/>
            <person name="Feng Q."/>
            <person name="Zhang L."/>
            <person name="Zhu J."/>
            <person name="Weng Q."/>
            <person name="Mu J."/>
            <person name="Lu Y."/>
            <person name="Fan D."/>
            <person name="Liu Y."/>
            <person name="Guan J."/>
            <person name="Zhang Y."/>
            <person name="Yu S."/>
            <person name="Liu X."/>
            <person name="Zhang Y."/>
            <person name="Hong G."/>
            <person name="Han B."/>
            <person name="Choisne N."/>
            <person name="Demange N."/>
            <person name="Orjeda G."/>
            <person name="Samain S."/>
            <person name="Cattolico L."/>
            <person name="Pelletier E."/>
            <person name="Couloux A."/>
            <person name="Segurens B."/>
            <person name="Wincker P."/>
            <person name="D'Hont A."/>
            <person name="Scarpelli C."/>
            <person name="Weissenbach J."/>
            <person name="Salanoubat M."/>
            <person name="Quetier F."/>
            <person name="Yu Y."/>
            <person name="Kim H.R."/>
            <person name="Rambo T."/>
            <person name="Currie J."/>
            <person name="Collura K."/>
            <person name="Luo M."/>
            <person name="Yang T."/>
            <person name="Ammiraju J.S.S."/>
            <person name="Engler F."/>
            <person name="Soderlund C."/>
            <person name="Wing R.A."/>
            <person name="Palmer L.E."/>
            <person name="de la Bastide M."/>
            <person name="Spiegel L."/>
            <person name="Nascimento L."/>
            <person name="Zutavern T."/>
            <person name="O'Shaughnessy A."/>
            <person name="Dike S."/>
            <person name="Dedhia N."/>
            <person name="Preston R."/>
            <person name="Balija V."/>
            <person name="McCombie W.R."/>
            <person name="Chow T."/>
            <person name="Chen H."/>
            <person name="Chung M."/>
            <person name="Chen C."/>
            <person name="Shaw J."/>
            <person name="Wu H."/>
            <person name="Hsiao K."/>
            <person name="Chao Y."/>
            <person name="Chu M."/>
            <person name="Cheng C."/>
            <person name="Hour A."/>
            <person name="Lee P."/>
            <person name="Lin S."/>
            <person name="Lin Y."/>
            <person name="Liou J."/>
            <person name="Liu S."/>
            <person name="Hsing Y."/>
            <person name="Raghuvanshi S."/>
            <person name="Mohanty A."/>
            <person name="Bharti A.K."/>
            <person name="Gaur A."/>
            <person name="Gupta V."/>
            <person name="Kumar D."/>
            <person name="Ravi V."/>
            <person name="Vij S."/>
            <person name="Kapur A."/>
            <person name="Khurana P."/>
            <person name="Khurana P."/>
            <person name="Khurana J.P."/>
            <person name="Tyagi A.K."/>
            <person name="Gaikwad K."/>
            <person name="Singh A."/>
            <person name="Dalal V."/>
            <person name="Srivastava S."/>
            <person name="Dixit A."/>
            <person name="Pal A.K."/>
            <person name="Ghazi I.A."/>
            <person name="Yadav M."/>
            <person name="Pandit A."/>
            <person name="Bhargava A."/>
            <person name="Sureshbabu K."/>
            <person name="Batra K."/>
            <person name="Sharma T.R."/>
            <person name="Mohapatra T."/>
            <person name="Singh N.K."/>
            <person name="Messing J."/>
            <person name="Nelson A.B."/>
            <person name="Fuks G."/>
            <person name="Kavchok S."/>
            <person name="Keizer G."/>
            <person name="Linton E."/>
            <person name="Llaca V."/>
            <person name="Song R."/>
            <person name="Tanyolac B."/>
            <person name="Young S."/>
            <person name="Ho-Il K."/>
            <person name="Hahn J.H."/>
            <person name="Sangsakoo G."/>
            <person name="Vanavichit A."/>
            <person name="de Mattos Luiz.A.T."/>
            <person name="Zimmer P.D."/>
            <person name="Malone G."/>
            <person name="Dellagostin O."/>
            <person name="de Oliveira A.C."/>
            <person name="Bevan M."/>
            <person name="Bancroft I."/>
            <person name="Minx P."/>
            <person name="Cordum H."/>
            <person name="Wilson R."/>
            <person name="Cheng Z."/>
            <person name="Jin W."/>
            <person name="Jiang J."/>
            <person name="Leong S.A."/>
            <person name="Iwama H."/>
            <person name="Gojobori T."/>
            <person name="Itoh T."/>
            <person name="Niimura Y."/>
            <person name="Fujii Y."/>
            <person name="Habara T."/>
            <person name="Sakai H."/>
            <person name="Sato Y."/>
            <person name="Wilson G."/>
            <person name="Kumar K."/>
            <person name="McCouch S."/>
            <person name="Juretic N."/>
            <person name="Hoen D."/>
            <person name="Wright S."/>
            <person name="Bruskiewich R."/>
            <person name="Bureau T."/>
            <person name="Miyao A."/>
            <person name="Hirochika H."/>
            <person name="Nishikawa T."/>
            <person name="Kadowaki K."/>
            <person name="Sugiura M."/>
            <person name="Burr B."/>
            <person name="Sasaki T."/>
        </authorList>
    </citation>
    <scope>NUCLEOTIDE SEQUENCE [LARGE SCALE GENOMIC DNA]</scope>
    <source>
        <strain evidence="4">cv. Nipponbare</strain>
    </source>
</reference>
<dbReference type="EMBL" id="AP005508">
    <property type="protein sequence ID" value="BAD23308.1"/>
    <property type="molecule type" value="Genomic_DNA"/>
</dbReference>
<reference evidence="3" key="2">
    <citation type="submission" date="2002-10" db="EMBL/GenBank/DDBJ databases">
        <title>Oryza sativa nipponbare(GA3) genomic DNA, chromosome 9, BAC clone:OSJNBa0013F08.</title>
        <authorList>
            <person name="Sasaki T."/>
            <person name="Matsumoto T."/>
            <person name="Katayose Y."/>
        </authorList>
    </citation>
    <scope>NUCLEOTIDE SEQUENCE</scope>
</reference>
<feature type="region of interest" description="Disordered" evidence="1">
    <location>
        <begin position="36"/>
        <end position="60"/>
    </location>
</feature>
<feature type="compositionally biased region" description="Gly residues" evidence="1">
    <location>
        <begin position="36"/>
        <end position="47"/>
    </location>
</feature>
<sequence>MHCFLYVDSLHCFVYFLYVDMSPSSGNVGGVGGNSANGGARGNGTIGGENSNTNGSEASTPTLSHLVLESSLGCSSMATGPGVAELSAVGPEAMDPYTRAYLLTEPLVEVDLVAISDIFGENNGQVLLDVRIHQLTKIIAKP</sequence>
<reference evidence="2" key="1">
    <citation type="submission" date="2002-07" db="EMBL/GenBank/DDBJ databases">
        <title>Oryza sativa nipponbare(GA3) genomic DNA, chromosome 9, PAC clone:P0711F01.</title>
        <authorList>
            <person name="Sasaki T."/>
            <person name="Matsumoto T."/>
            <person name="Katayose Y."/>
        </authorList>
    </citation>
    <scope>NUCLEOTIDE SEQUENCE</scope>
</reference>
<evidence type="ECO:0000313" key="4">
    <source>
        <dbReference type="Proteomes" id="UP000000763"/>
    </source>
</evidence>
<reference evidence="4" key="4">
    <citation type="journal article" date="2008" name="Nucleic Acids Res.">
        <title>The rice annotation project database (RAP-DB): 2008 update.</title>
        <authorList>
            <consortium name="The rice annotation project (RAP)"/>
        </authorList>
    </citation>
    <scope>GENOME REANNOTATION</scope>
    <source>
        <strain evidence="4">cv. Nipponbare</strain>
    </source>
</reference>
<evidence type="ECO:0000313" key="3">
    <source>
        <dbReference type="EMBL" id="BAD23635.1"/>
    </source>
</evidence>
<accession>Q6K2I1</accession>
<dbReference type="AlphaFoldDB" id="Q6K2I1"/>
<evidence type="ECO:0000313" key="2">
    <source>
        <dbReference type="EMBL" id="BAD23308.1"/>
    </source>
</evidence>
<gene>
    <name evidence="3" type="ORF">OSJNBa0013F08.22</name>
    <name evidence="2" type="ORF">P0711F01.2</name>
</gene>
<name>Q6K2I1_ORYSJ</name>
<dbReference type="Proteomes" id="UP000000763">
    <property type="component" value="Chromosome 9"/>
</dbReference>
<protein>
    <submittedName>
        <fullName evidence="3">Uncharacterized protein</fullName>
    </submittedName>
</protein>